<evidence type="ECO:0000256" key="4">
    <source>
        <dbReference type="ARBA" id="ARBA00022821"/>
    </source>
</evidence>
<dbReference type="Gene3D" id="1.20.5.4130">
    <property type="match status" value="2"/>
</dbReference>
<keyword evidence="1" id="KW-0433">Leucine-rich repeat</keyword>
<evidence type="ECO:0000259" key="9">
    <source>
        <dbReference type="Pfam" id="PF18052"/>
    </source>
</evidence>
<dbReference type="InterPro" id="IPR002182">
    <property type="entry name" value="NB-ARC"/>
</dbReference>
<keyword evidence="6" id="KW-0175">Coiled coil</keyword>
<dbReference type="KEGG" id="dzi:111309441"/>
<keyword evidence="4" id="KW-0611">Plant defense</keyword>
<dbReference type="InterPro" id="IPR032675">
    <property type="entry name" value="LRR_dom_sf"/>
</dbReference>
<dbReference type="Proteomes" id="UP000515121">
    <property type="component" value="Unplaced"/>
</dbReference>
<feature type="domain" description="Disease resistance N-terminal" evidence="9">
    <location>
        <begin position="1102"/>
        <end position="1190"/>
    </location>
</feature>
<dbReference type="Pfam" id="PF23559">
    <property type="entry name" value="WHD_DRP"/>
    <property type="match status" value="2"/>
</dbReference>
<evidence type="ECO:0000256" key="7">
    <source>
        <dbReference type="SAM" id="MobiDB-lite"/>
    </source>
</evidence>
<dbReference type="GO" id="GO:0051707">
    <property type="term" value="P:response to other organism"/>
    <property type="evidence" value="ECO:0007669"/>
    <property type="project" value="UniProtKB-ARBA"/>
</dbReference>
<dbReference type="PRINTS" id="PR00364">
    <property type="entry name" value="DISEASERSIST"/>
</dbReference>
<dbReference type="PANTHER" id="PTHR36766">
    <property type="entry name" value="PLANT BROAD-SPECTRUM MILDEW RESISTANCE PROTEIN RPW8"/>
    <property type="match status" value="1"/>
</dbReference>
<dbReference type="SUPFAM" id="SSF52047">
    <property type="entry name" value="RNI-like"/>
    <property type="match status" value="1"/>
</dbReference>
<feature type="domain" description="Disease resistance N-terminal" evidence="9">
    <location>
        <begin position="19"/>
        <end position="103"/>
    </location>
</feature>
<dbReference type="Gene3D" id="1.10.10.10">
    <property type="entry name" value="Winged helix-like DNA-binding domain superfamily/Winged helix DNA-binding domain"/>
    <property type="match status" value="2"/>
</dbReference>
<dbReference type="GO" id="GO:0006952">
    <property type="term" value="P:defense response"/>
    <property type="evidence" value="ECO:0007669"/>
    <property type="project" value="UniProtKB-KW"/>
</dbReference>
<dbReference type="Pfam" id="PF25019">
    <property type="entry name" value="LRR_R13L1-DRL21"/>
    <property type="match status" value="2"/>
</dbReference>
<keyword evidence="5" id="KW-0067">ATP-binding</keyword>
<evidence type="ECO:0000256" key="3">
    <source>
        <dbReference type="ARBA" id="ARBA00022741"/>
    </source>
</evidence>
<dbReference type="InterPro" id="IPR058922">
    <property type="entry name" value="WHD_DRP"/>
</dbReference>
<keyword evidence="2" id="KW-0677">Repeat</keyword>
<dbReference type="Gene3D" id="1.10.8.430">
    <property type="entry name" value="Helical domain of apoptotic protease-activating factors"/>
    <property type="match status" value="2"/>
</dbReference>
<feature type="domain" description="R13L1/DRL21-like LRR repeat region" evidence="11">
    <location>
        <begin position="1767"/>
        <end position="1890"/>
    </location>
</feature>
<evidence type="ECO:0000259" key="11">
    <source>
        <dbReference type="Pfam" id="PF25019"/>
    </source>
</evidence>
<feature type="domain" description="R13L1/DRL21-like LRR repeat region" evidence="11">
    <location>
        <begin position="717"/>
        <end position="841"/>
    </location>
</feature>
<evidence type="ECO:0000256" key="2">
    <source>
        <dbReference type="ARBA" id="ARBA00022737"/>
    </source>
</evidence>
<dbReference type="FunFam" id="3.40.50.300:FF:001091">
    <property type="entry name" value="Probable disease resistance protein At1g61300"/>
    <property type="match status" value="2"/>
</dbReference>
<proteinExistence type="predicted"/>
<evidence type="ECO:0000313" key="13">
    <source>
        <dbReference type="RefSeq" id="XP_022764233.1"/>
    </source>
</evidence>
<feature type="domain" description="Disease resistance protein winged helix" evidence="10">
    <location>
        <begin position="1518"/>
        <end position="1582"/>
    </location>
</feature>
<dbReference type="Gene3D" id="3.80.10.10">
    <property type="entry name" value="Ribonuclease Inhibitor"/>
    <property type="match status" value="5"/>
</dbReference>
<accession>A0A6P6AHG1</accession>
<dbReference type="PANTHER" id="PTHR36766:SF40">
    <property type="entry name" value="DISEASE RESISTANCE PROTEIN RGA3"/>
    <property type="match status" value="1"/>
</dbReference>
<evidence type="ECO:0000313" key="12">
    <source>
        <dbReference type="Proteomes" id="UP000515121"/>
    </source>
</evidence>
<evidence type="ECO:0000256" key="6">
    <source>
        <dbReference type="SAM" id="Coils"/>
    </source>
</evidence>
<feature type="region of interest" description="Disordered" evidence="7">
    <location>
        <begin position="1995"/>
        <end position="2020"/>
    </location>
</feature>
<dbReference type="InterPro" id="IPR056789">
    <property type="entry name" value="LRR_R13L1-DRL21"/>
</dbReference>
<sequence length="2423" mass="275044">MVWEIAVAAAVGKALLSSSFSMLFKEMASGKFLDFFRTKKLSLDLLQKLKLKLLAVNSVLDDAEEQQHVMNLPVKEWLDELKDALYEAEDLFDEIAAEALKYDMEAGYQTQKEQVDAFNAALKKIVDRLELIAEEKDFLSLKEGPSDKSLPRLPTTSLVNESEVCFRSNERELIVDLLLSDHRTTENGIPVIVIAGMGGIGKTTLAQFVYNDRRVRDSFDLTAWAYVSETSSDVFKVTKTIYESLIFNPCSLNNLNILQVKLESVLAGRRFLLVLDDMWNDSLIDWDLLQIPFQVAARGSKIIMTTRCQSVSSTMHSVLVCSLTPLRYQDCWSIFAKHAFGNEDLINEDSPLKSIGRRIVEKCQGLPLAVKTLGCLLHSKVEANEWDDVLNSKIWDLPSGKSHILPALRLSYYHLPSHLKKCFAYCSIFPKGHEIGKKDLVRLWIAEGLVQQQKGARTEEVAEQYFDELVLRSFLQRSGHGSCFKMHDLLNDLAQHVAGEFSFKFEDDGLPLNPERVRHLSYITNRDEAPDKFEAFSEVFNHLRTFLPLKSSATSSRVPLSPIIFNSLFPGSDDKSKSLFTKSDDRKKNLLTESDDRKKNLFPECSRLRVLSLSPYHITNLPESIGNLKHLRYLDLSYTEIESLHDRVCSLYNLETLKLSGCFQLSQLPTDTCNLTKLEYLDIKGSNVKEMPPQFGNLTKLQSLTTFVVNRNSGSRISELKKLSLLRGTLSIEGLHNVFQPADASAANLRVKKHLDELIFKWAPGTHIVHYETVVLERLRPHEYLKKLRIQHFGGSNLPDWLGDAIFFQMVTLHLVDCENCASLPPLGNLPCLKELHVEKMRGLRRLGPEFYGNNPRPFRTLEILRFLGMPYWREWLPYLDEGGFPYLQELTLHGCRQLVGNLPNHLPSLAKLHIMECRQLNFVQSNGRNRYSTLEHFHISGSCDGLQTFWLGGLARLVKLKLQDCRFLRSIEMQNEHEHLPFLQKLKIEDCPDLGNFFGRGLPSLRMLKISRCSNLFNFGDGGLPTNLHSFCFEECGNLPPREAWGLQNMASLIFYEIDGVKEQLRVMNGDEAPGRQNQSVSCTLSHHLLAFNMPGVSTSIRVLLGKLQSVLESDFPKKHKKSASYLEMLQSRLSSISAVISGAEEQQKEDNSVKYWLQKLEDVVYDADDLADEILYDDTRSKLEGESQKVLTSLPRQFIPSFGKQYGKGMKLEIKQIVKVIELLDDEKNRFNFKARKYEEFRYSDRLTTSSLVDEAQVVGRSEDRNKIVRLLLSGDAKLDGIAIVGMGGCGKTTLAKLVYNNDKVRRRFDLQAWISVSLDFDILKITRAIVEATTSPSPKSYNLDLLQSVLRDSLAGKRFLLVLDDVWNEDIIKWDALKILLKSGARGSKILITTRSRNVARVMGCSTCFELSLLSLEESWSLFQKSAYAGMGQSVPRDLADIGMEIVKKCHGLPLAVMAMGGLLRYKRTREEWHQVLDSSISLTTEAEGPIFPILRLSYDYLPDHLKHCFAFCSLFPLDYELEKEEMVLLWMAEGFLANSGGQSLEQVGAKCFDGLLERSLFIQDGLFFKMHDLVHDLVTFASGEEFYLLQGNHPIPKRTRHISFLASQYDASQKLQGIHEAKNLRTFFLINSPSDHGSCQLSPRTLEDICSRQQRLRVLSLSQYQDARLPDSIGKLKHLRYLDLSESALHSLPKSLCTLYYLETLLLTNCVKLIMLPESFVKLFNLRHLNIKGAGLKQMPKEMSRLKNLQTLTNFIVGNGLNIKELGALDLHGTLFISNLQNISFPSDASDAMLKAKRYLNELRLEWSSNESNPAKDMQTVLENLEPSKELKKLTIQYYGGTEFPSWLCDSSFSNIVFLCLRNCNNCSSLPPLGQLPSLEHLIIERIVAVSSIGHEFYRVDGSISKPYHSLKTLTFEGMRQWEQWISLQDEEFPCLQKLYLINCPKLEGGLPKSLPSLVELRISDCQMLAALLPRTPDTCKVELNNCDQVRQRSNGDNQSRTSDVEEPSQFPSSVSEISGYHQRDDFSDSIPSKKLLEDDSFSSASSVTFKVSSITKLMDLPPRLPSLKIERCNALESLPTGILDRPLLQRLYIIDCDSLKTFPQLHQPSSLKRLYIRNCRNFEFPQHIEMANQFVRLENLYLGSSCDSLVSFSLNSFPNLKTLSLWDCENLQSLSIEKGLQNDVKSLEVLEIRDCPNLTTFPKEGLQALNLTSLVLSNCNNLKSLPRWMQSLKSLQSLHINKCRELEPLPPWRLPSSLNILCISLCDKITPQTAWELHKLPSLSHFEIEGGCQEMLSFPEDSLLPTNLKSLRISSLLNLKSLDKNGLQQLTSLRILEIKDCNELRSLPEDGLPHSLHHLSITDCSSLNPKLQKRKGKEWFKIAHIPSIHVGDQVIEDADFSSTTMNLSDMPVTFNIKK</sequence>
<dbReference type="InterPro" id="IPR003591">
    <property type="entry name" value="Leu-rich_rpt_typical-subtyp"/>
</dbReference>
<dbReference type="InterPro" id="IPR027417">
    <property type="entry name" value="P-loop_NTPase"/>
</dbReference>
<feature type="domain" description="NB-ARC" evidence="8">
    <location>
        <begin position="1268"/>
        <end position="1431"/>
    </location>
</feature>
<protein>
    <submittedName>
        <fullName evidence="13">Disease resistance protein At3g14460</fullName>
    </submittedName>
</protein>
<dbReference type="GO" id="GO:0005524">
    <property type="term" value="F:ATP binding"/>
    <property type="evidence" value="ECO:0007669"/>
    <property type="project" value="UniProtKB-KW"/>
</dbReference>
<feature type="coiled-coil region" evidence="6">
    <location>
        <begin position="46"/>
        <end position="98"/>
    </location>
</feature>
<dbReference type="RefSeq" id="XP_022764233.1">
    <property type="nucleotide sequence ID" value="XM_022908498.1"/>
</dbReference>
<dbReference type="GeneID" id="111309441"/>
<dbReference type="OrthoDB" id="1412384at2759"/>
<reference evidence="13" key="1">
    <citation type="submission" date="2025-08" db="UniProtKB">
        <authorList>
            <consortium name="RefSeq"/>
        </authorList>
    </citation>
    <scope>IDENTIFICATION</scope>
    <source>
        <tissue evidence="13">Fruit stalk</tissue>
    </source>
</reference>
<dbReference type="GO" id="GO:0043531">
    <property type="term" value="F:ADP binding"/>
    <property type="evidence" value="ECO:0007669"/>
    <property type="project" value="InterPro"/>
</dbReference>
<organism evidence="12 13">
    <name type="scientific">Durio zibethinus</name>
    <name type="common">Durian</name>
    <dbReference type="NCBI Taxonomy" id="66656"/>
    <lineage>
        <taxon>Eukaryota</taxon>
        <taxon>Viridiplantae</taxon>
        <taxon>Streptophyta</taxon>
        <taxon>Embryophyta</taxon>
        <taxon>Tracheophyta</taxon>
        <taxon>Spermatophyta</taxon>
        <taxon>Magnoliopsida</taxon>
        <taxon>eudicotyledons</taxon>
        <taxon>Gunneridae</taxon>
        <taxon>Pentapetalae</taxon>
        <taxon>rosids</taxon>
        <taxon>malvids</taxon>
        <taxon>Malvales</taxon>
        <taxon>Malvaceae</taxon>
        <taxon>Helicteroideae</taxon>
        <taxon>Durio</taxon>
    </lineage>
</organism>
<dbReference type="FunFam" id="1.10.10.10:FF:000322">
    <property type="entry name" value="Probable disease resistance protein At1g63360"/>
    <property type="match status" value="2"/>
</dbReference>
<dbReference type="Gene3D" id="3.40.50.300">
    <property type="entry name" value="P-loop containing nucleotide triphosphate hydrolases"/>
    <property type="match status" value="2"/>
</dbReference>
<gene>
    <name evidence="13" type="primary">LOC111309441</name>
</gene>
<dbReference type="SUPFAM" id="SSF52058">
    <property type="entry name" value="L domain-like"/>
    <property type="match status" value="3"/>
</dbReference>
<feature type="domain" description="Disease resistance protein winged helix" evidence="10">
    <location>
        <begin position="428"/>
        <end position="494"/>
    </location>
</feature>
<keyword evidence="12" id="KW-1185">Reference proteome</keyword>
<dbReference type="Pfam" id="PF18052">
    <property type="entry name" value="Rx_N"/>
    <property type="match status" value="2"/>
</dbReference>
<evidence type="ECO:0000259" key="10">
    <source>
        <dbReference type="Pfam" id="PF23559"/>
    </source>
</evidence>
<dbReference type="SUPFAM" id="SSF52540">
    <property type="entry name" value="P-loop containing nucleoside triphosphate hydrolases"/>
    <property type="match status" value="2"/>
</dbReference>
<name>A0A6P6AHG1_DURZI</name>
<evidence type="ECO:0000256" key="5">
    <source>
        <dbReference type="ARBA" id="ARBA00022840"/>
    </source>
</evidence>
<dbReference type="InterPro" id="IPR042197">
    <property type="entry name" value="Apaf_helical"/>
</dbReference>
<dbReference type="InterPro" id="IPR036388">
    <property type="entry name" value="WH-like_DNA-bd_sf"/>
</dbReference>
<keyword evidence="3" id="KW-0547">Nucleotide-binding</keyword>
<evidence type="ECO:0000256" key="1">
    <source>
        <dbReference type="ARBA" id="ARBA00022614"/>
    </source>
</evidence>
<evidence type="ECO:0000259" key="8">
    <source>
        <dbReference type="Pfam" id="PF00931"/>
    </source>
</evidence>
<dbReference type="SMART" id="SM00369">
    <property type="entry name" value="LRR_TYP"/>
    <property type="match status" value="5"/>
</dbReference>
<feature type="compositionally biased region" description="Polar residues" evidence="7">
    <location>
        <begin position="1995"/>
        <end position="2006"/>
    </location>
</feature>
<dbReference type="Pfam" id="PF00931">
    <property type="entry name" value="NB-ARC"/>
    <property type="match status" value="2"/>
</dbReference>
<dbReference type="InterPro" id="IPR041118">
    <property type="entry name" value="Rx_N"/>
</dbReference>
<feature type="domain" description="NB-ARC" evidence="8">
    <location>
        <begin position="186"/>
        <end position="343"/>
    </location>
</feature>